<feature type="domain" description="EGF-like" evidence="15">
    <location>
        <begin position="234"/>
        <end position="269"/>
    </location>
</feature>
<dbReference type="SUPFAM" id="SSF57196">
    <property type="entry name" value="EGF/Laminin"/>
    <property type="match status" value="4"/>
</dbReference>
<keyword evidence="9 14" id="KW-0472">Membrane</keyword>
<dbReference type="SMART" id="SM00181">
    <property type="entry name" value="EGF"/>
    <property type="match status" value="6"/>
</dbReference>
<dbReference type="FunFam" id="2.10.25.140:FF:000001">
    <property type="entry name" value="Delta-like protein"/>
    <property type="match status" value="1"/>
</dbReference>
<dbReference type="EMBL" id="RQTK01000076">
    <property type="protein sequence ID" value="RUS88672.1"/>
    <property type="molecule type" value="Genomic_DNA"/>
</dbReference>
<comment type="subcellular location">
    <subcellularLocation>
        <location evidence="1 14">Membrane</location>
        <topology evidence="1 14">Single-pass type I membrane protein</topology>
    </subcellularLocation>
</comment>
<evidence type="ECO:0000256" key="9">
    <source>
        <dbReference type="ARBA" id="ARBA00023136"/>
    </source>
</evidence>
<evidence type="ECO:0000256" key="2">
    <source>
        <dbReference type="ARBA" id="ARBA00022473"/>
    </source>
</evidence>
<evidence type="ECO:0000256" key="12">
    <source>
        <dbReference type="PROSITE-ProRule" id="PRU00076"/>
    </source>
</evidence>
<dbReference type="CDD" id="cd00054">
    <property type="entry name" value="EGF_CA"/>
    <property type="match status" value="1"/>
</dbReference>
<evidence type="ECO:0000256" key="7">
    <source>
        <dbReference type="ARBA" id="ARBA00022782"/>
    </source>
</evidence>
<feature type="disulfide bond" evidence="13">
    <location>
        <begin position="6"/>
        <end position="18"/>
    </location>
</feature>
<keyword evidence="18" id="KW-1185">Reference proteome</keyword>
<dbReference type="InterPro" id="IPR051022">
    <property type="entry name" value="Notch_Cell-Fate_Det"/>
</dbReference>
<dbReference type="Gene3D" id="2.10.25.140">
    <property type="match status" value="1"/>
</dbReference>
<evidence type="ECO:0000256" key="1">
    <source>
        <dbReference type="ARBA" id="ARBA00004479"/>
    </source>
</evidence>
<dbReference type="OrthoDB" id="283575at2759"/>
<evidence type="ECO:0000259" key="15">
    <source>
        <dbReference type="PROSITE" id="PS50026"/>
    </source>
</evidence>
<dbReference type="FunFam" id="2.10.25.10:FF:000255">
    <property type="entry name" value="Sushi, nidogen and EGF-like domains 1"/>
    <property type="match status" value="1"/>
</dbReference>
<keyword evidence="7" id="KW-0221">Differentiation</keyword>
<organism evidence="17 18">
    <name type="scientific">Elysia chlorotica</name>
    <name type="common">Eastern emerald elysia</name>
    <name type="synonym">Sea slug</name>
    <dbReference type="NCBI Taxonomy" id="188477"/>
    <lineage>
        <taxon>Eukaryota</taxon>
        <taxon>Metazoa</taxon>
        <taxon>Spiralia</taxon>
        <taxon>Lophotrochozoa</taxon>
        <taxon>Mollusca</taxon>
        <taxon>Gastropoda</taxon>
        <taxon>Heterobranchia</taxon>
        <taxon>Euthyneura</taxon>
        <taxon>Panpulmonata</taxon>
        <taxon>Sacoglossa</taxon>
        <taxon>Placobranchoidea</taxon>
        <taxon>Plakobranchidae</taxon>
        <taxon>Elysia</taxon>
    </lineage>
</organism>
<protein>
    <recommendedName>
        <fullName evidence="14">Delta-like protein</fullName>
    </recommendedName>
</protein>
<feature type="disulfide bond" evidence="12">
    <location>
        <begin position="59"/>
        <end position="68"/>
    </location>
</feature>
<dbReference type="FunFam" id="2.10.25.10:FF:000018">
    <property type="entry name" value="Delta-like 1"/>
    <property type="match status" value="1"/>
</dbReference>
<dbReference type="STRING" id="188477.A0A433U4C1"/>
<name>A0A433U4C1_ELYCH</name>
<comment type="function">
    <text evidence="14">Putative Notch ligand involved in the mediation of Notch signaling.</text>
</comment>
<feature type="disulfide bond" evidence="12">
    <location>
        <begin position="218"/>
        <end position="227"/>
    </location>
</feature>
<dbReference type="PANTHER" id="PTHR24049:SF22">
    <property type="entry name" value="DROSOPHILA CRUMBS HOMOLOG"/>
    <property type="match status" value="1"/>
</dbReference>
<keyword evidence="4 14" id="KW-0812">Transmembrane</keyword>
<keyword evidence="6 14" id="KW-0677">Repeat</keyword>
<dbReference type="PROSITE" id="PS51051">
    <property type="entry name" value="DSL"/>
    <property type="match status" value="1"/>
</dbReference>
<feature type="disulfide bond" evidence="12">
    <location>
        <begin position="167"/>
        <end position="176"/>
    </location>
</feature>
<dbReference type="Pfam" id="PF01414">
    <property type="entry name" value="DSL"/>
    <property type="match status" value="1"/>
</dbReference>
<dbReference type="GO" id="GO:0032991">
    <property type="term" value="C:protein-containing complex"/>
    <property type="evidence" value="ECO:0007669"/>
    <property type="project" value="TreeGrafter"/>
</dbReference>
<feature type="disulfide bond" evidence="13">
    <location>
        <begin position="26"/>
        <end position="35"/>
    </location>
</feature>
<evidence type="ECO:0000256" key="13">
    <source>
        <dbReference type="PROSITE-ProRule" id="PRU00377"/>
    </source>
</evidence>
<evidence type="ECO:0000256" key="4">
    <source>
        <dbReference type="ARBA" id="ARBA00022692"/>
    </source>
</evidence>
<dbReference type="PROSITE" id="PS50026">
    <property type="entry name" value="EGF_3"/>
    <property type="match status" value="5"/>
</dbReference>
<dbReference type="InterPro" id="IPR001774">
    <property type="entry name" value="DSL"/>
</dbReference>
<feature type="domain" description="EGF-like" evidence="15">
    <location>
        <begin position="102"/>
        <end position="140"/>
    </location>
</feature>
<dbReference type="Gene3D" id="2.10.25.10">
    <property type="entry name" value="Laminin"/>
    <property type="match status" value="5"/>
</dbReference>
<keyword evidence="8 14" id="KW-1133">Transmembrane helix</keyword>
<dbReference type="GO" id="GO:0007157">
    <property type="term" value="P:heterophilic cell-cell adhesion via plasma membrane cell adhesion molecules"/>
    <property type="evidence" value="ECO:0007669"/>
    <property type="project" value="TreeGrafter"/>
</dbReference>
<dbReference type="GO" id="GO:0030154">
    <property type="term" value="P:cell differentiation"/>
    <property type="evidence" value="ECO:0007669"/>
    <property type="project" value="UniProtKB-KW"/>
</dbReference>
<dbReference type="GO" id="GO:0005509">
    <property type="term" value="F:calcium ion binding"/>
    <property type="evidence" value="ECO:0007669"/>
    <property type="project" value="InterPro"/>
</dbReference>
<evidence type="ECO:0000256" key="14">
    <source>
        <dbReference type="RuleBase" id="RU280815"/>
    </source>
</evidence>
<dbReference type="PROSITE" id="PS01186">
    <property type="entry name" value="EGF_2"/>
    <property type="match status" value="5"/>
</dbReference>
<evidence type="ECO:0000256" key="3">
    <source>
        <dbReference type="ARBA" id="ARBA00022536"/>
    </source>
</evidence>
<keyword evidence="5 14" id="KW-0732">Signal</keyword>
<comment type="caution">
    <text evidence="12">Lacks conserved residue(s) required for the propagation of feature annotation.</text>
</comment>
<evidence type="ECO:0000256" key="6">
    <source>
        <dbReference type="ARBA" id="ARBA00022737"/>
    </source>
</evidence>
<dbReference type="PROSITE" id="PS00022">
    <property type="entry name" value="EGF_1"/>
    <property type="match status" value="6"/>
</dbReference>
<dbReference type="InterPro" id="IPR001881">
    <property type="entry name" value="EGF-like_Ca-bd_dom"/>
</dbReference>
<gene>
    <name evidence="17" type="ORF">EGW08_003567</name>
</gene>
<proteinExistence type="predicted"/>
<dbReference type="SMART" id="SM00051">
    <property type="entry name" value="DSL"/>
    <property type="match status" value="1"/>
</dbReference>
<dbReference type="PANTHER" id="PTHR24049">
    <property type="entry name" value="CRUMBS FAMILY MEMBER"/>
    <property type="match status" value="1"/>
</dbReference>
<dbReference type="Pfam" id="PF00008">
    <property type="entry name" value="EGF"/>
    <property type="match status" value="3"/>
</dbReference>
<dbReference type="GO" id="GO:0007154">
    <property type="term" value="P:cell communication"/>
    <property type="evidence" value="ECO:0007669"/>
    <property type="project" value="InterPro"/>
</dbReference>
<feature type="non-terminal residue" evidence="17">
    <location>
        <position position="1"/>
    </location>
</feature>
<keyword evidence="11" id="KW-0325">Glycoprotein</keyword>
<dbReference type="InterPro" id="IPR000742">
    <property type="entry name" value="EGF"/>
</dbReference>
<keyword evidence="10 12" id="KW-1015">Disulfide bond</keyword>
<dbReference type="GO" id="GO:0045197">
    <property type="term" value="P:establishment or maintenance of epithelial cell apical/basal polarity"/>
    <property type="evidence" value="ECO:0007669"/>
    <property type="project" value="TreeGrafter"/>
</dbReference>
<evidence type="ECO:0000256" key="8">
    <source>
        <dbReference type="ARBA" id="ARBA00022989"/>
    </source>
</evidence>
<feature type="domain" description="EGF-like" evidence="15">
    <location>
        <begin position="141"/>
        <end position="177"/>
    </location>
</feature>
<dbReference type="AlphaFoldDB" id="A0A433U4C1"/>
<feature type="domain" description="DSL" evidence="16">
    <location>
        <begin position="1"/>
        <end position="35"/>
    </location>
</feature>
<feature type="non-terminal residue" evidence="17">
    <location>
        <position position="269"/>
    </location>
</feature>
<dbReference type="Pfam" id="PF21700">
    <property type="entry name" value="EGF_DL_JAG"/>
    <property type="match status" value="1"/>
</dbReference>
<evidence type="ECO:0000256" key="5">
    <source>
        <dbReference type="ARBA" id="ARBA00022729"/>
    </source>
</evidence>
<evidence type="ECO:0000256" key="11">
    <source>
        <dbReference type="ARBA" id="ARBA00023180"/>
    </source>
</evidence>
<reference evidence="17 18" key="1">
    <citation type="submission" date="2019-01" db="EMBL/GenBank/DDBJ databases">
        <title>A draft genome assembly of the solar-powered sea slug Elysia chlorotica.</title>
        <authorList>
            <person name="Cai H."/>
            <person name="Li Q."/>
            <person name="Fang X."/>
            <person name="Li J."/>
            <person name="Curtis N.E."/>
            <person name="Altenburger A."/>
            <person name="Shibata T."/>
            <person name="Feng M."/>
            <person name="Maeda T."/>
            <person name="Schwartz J.A."/>
            <person name="Shigenobu S."/>
            <person name="Lundholm N."/>
            <person name="Nishiyama T."/>
            <person name="Yang H."/>
            <person name="Hasebe M."/>
            <person name="Li S."/>
            <person name="Pierce S.K."/>
            <person name="Wang J."/>
        </authorList>
    </citation>
    <scope>NUCLEOTIDE SEQUENCE [LARGE SCALE GENOMIC DNA]</scope>
    <source>
        <strain evidence="17">EC2010</strain>
        <tissue evidence="17">Whole organism of an adult</tissue>
    </source>
</reference>
<sequence length="269" mass="28642">SCTRFCRARDDYLGHFTCTATGQQVCKDGWQGLECSQAICSSRCMATRATCPAPNTCVCLPGWRGQHCDLCTPRPGCQHGTCSLPGQCACSHGWTGPLCDIEKEFCDLYQPCQNGGSCTHLGQHNYACACSTGYNGTHCEIPVCYVGFCHNEGTCSPHGKTKALCVCPEPFLGTHCLQRRSPGSTSPCSSSPCLYGGECFNIVQTTGASSSDEFSCKCLDGFSGDRCELDISIDTSLCAPSPCRNGGTCVEYDGEFLCVCADGFRGSLC</sequence>
<feature type="disulfide bond" evidence="12">
    <location>
        <begin position="130"/>
        <end position="139"/>
    </location>
</feature>
<feature type="disulfide bond" evidence="12">
    <location>
        <begin position="260"/>
        <end position="269"/>
    </location>
</feature>
<feature type="domain" description="EGF-like" evidence="15">
    <location>
        <begin position="184"/>
        <end position="228"/>
    </location>
</feature>
<feature type="domain" description="EGF-like" evidence="15">
    <location>
        <begin position="36"/>
        <end position="69"/>
    </location>
</feature>
<dbReference type="Proteomes" id="UP000271974">
    <property type="component" value="Unassembled WGS sequence"/>
</dbReference>
<dbReference type="GO" id="GO:0005886">
    <property type="term" value="C:plasma membrane"/>
    <property type="evidence" value="ECO:0007669"/>
    <property type="project" value="TreeGrafter"/>
</dbReference>
<comment type="caution">
    <text evidence="17">The sequence shown here is derived from an EMBL/GenBank/DDBJ whole genome shotgun (WGS) entry which is preliminary data.</text>
</comment>
<accession>A0A433U4C1</accession>
<evidence type="ECO:0000256" key="10">
    <source>
        <dbReference type="ARBA" id="ARBA00023157"/>
    </source>
</evidence>
<keyword evidence="2 14" id="KW-0217">Developmental protein</keyword>
<evidence type="ECO:0000313" key="18">
    <source>
        <dbReference type="Proteomes" id="UP000271974"/>
    </source>
</evidence>
<keyword evidence="3 12" id="KW-0245">EGF-like domain</keyword>
<dbReference type="SMART" id="SM00179">
    <property type="entry name" value="EGF_CA"/>
    <property type="match status" value="3"/>
</dbReference>
<evidence type="ECO:0000313" key="17">
    <source>
        <dbReference type="EMBL" id="RUS88672.1"/>
    </source>
</evidence>
<evidence type="ECO:0000259" key="16">
    <source>
        <dbReference type="PROSITE" id="PS51051"/>
    </source>
</evidence>